<feature type="region of interest" description="Disordered" evidence="1">
    <location>
        <begin position="113"/>
        <end position="192"/>
    </location>
</feature>
<keyword evidence="3" id="KW-1185">Reference proteome</keyword>
<evidence type="ECO:0000313" key="3">
    <source>
        <dbReference type="Proteomes" id="UP000800036"/>
    </source>
</evidence>
<organism evidence="2 3">
    <name type="scientific">Bimuria novae-zelandiae CBS 107.79</name>
    <dbReference type="NCBI Taxonomy" id="1447943"/>
    <lineage>
        <taxon>Eukaryota</taxon>
        <taxon>Fungi</taxon>
        <taxon>Dikarya</taxon>
        <taxon>Ascomycota</taxon>
        <taxon>Pezizomycotina</taxon>
        <taxon>Dothideomycetes</taxon>
        <taxon>Pleosporomycetidae</taxon>
        <taxon>Pleosporales</taxon>
        <taxon>Massarineae</taxon>
        <taxon>Didymosphaeriaceae</taxon>
        <taxon>Bimuria</taxon>
    </lineage>
</organism>
<protein>
    <submittedName>
        <fullName evidence="2">Uncharacterized protein</fullName>
    </submittedName>
</protein>
<reference evidence="2" key="1">
    <citation type="journal article" date="2020" name="Stud. Mycol.">
        <title>101 Dothideomycetes genomes: a test case for predicting lifestyles and emergence of pathogens.</title>
        <authorList>
            <person name="Haridas S."/>
            <person name="Albert R."/>
            <person name="Binder M."/>
            <person name="Bloem J."/>
            <person name="Labutti K."/>
            <person name="Salamov A."/>
            <person name="Andreopoulos B."/>
            <person name="Baker S."/>
            <person name="Barry K."/>
            <person name="Bills G."/>
            <person name="Bluhm B."/>
            <person name="Cannon C."/>
            <person name="Castanera R."/>
            <person name="Culley D."/>
            <person name="Daum C."/>
            <person name="Ezra D."/>
            <person name="Gonzalez J."/>
            <person name="Henrissat B."/>
            <person name="Kuo A."/>
            <person name="Liang C."/>
            <person name="Lipzen A."/>
            <person name="Lutzoni F."/>
            <person name="Magnuson J."/>
            <person name="Mondo S."/>
            <person name="Nolan M."/>
            <person name="Ohm R."/>
            <person name="Pangilinan J."/>
            <person name="Park H.-J."/>
            <person name="Ramirez L."/>
            <person name="Alfaro M."/>
            <person name="Sun H."/>
            <person name="Tritt A."/>
            <person name="Yoshinaga Y."/>
            <person name="Zwiers L.-H."/>
            <person name="Turgeon B."/>
            <person name="Goodwin S."/>
            <person name="Spatafora J."/>
            <person name="Crous P."/>
            <person name="Grigoriev I."/>
        </authorList>
    </citation>
    <scope>NUCLEOTIDE SEQUENCE</scope>
    <source>
        <strain evidence="2">CBS 107.79</strain>
    </source>
</reference>
<feature type="compositionally biased region" description="Polar residues" evidence="1">
    <location>
        <begin position="134"/>
        <end position="151"/>
    </location>
</feature>
<feature type="region of interest" description="Disordered" evidence="1">
    <location>
        <begin position="1"/>
        <end position="37"/>
    </location>
</feature>
<evidence type="ECO:0000313" key="2">
    <source>
        <dbReference type="EMBL" id="KAF1971781.1"/>
    </source>
</evidence>
<sequence>MERDQTTPRYVQQRQENRSKSHTGCSCPTLSRHRHDRVQKKQTLASYPTLNASLALLIQQLPLLHASKAHRNATIAALCFRRDMHPSFRFPRYWPPYTSYLASHPLSLPPQLPTAGHDATIKGTSSASSWPSSTLQTIDAPSALGSNQRHPSGSLAERPPSPNRPPPGQFLRLMPSPPPPPPPACAISSTML</sequence>
<name>A0A6A5V3E7_9PLEO</name>
<feature type="compositionally biased region" description="Pro residues" evidence="1">
    <location>
        <begin position="159"/>
        <end position="168"/>
    </location>
</feature>
<gene>
    <name evidence="2" type="ORF">BU23DRAFT_172483</name>
</gene>
<evidence type="ECO:0000256" key="1">
    <source>
        <dbReference type="SAM" id="MobiDB-lite"/>
    </source>
</evidence>
<proteinExistence type="predicted"/>
<dbReference type="AlphaFoldDB" id="A0A6A5V3E7"/>
<feature type="compositionally biased region" description="Pro residues" evidence="1">
    <location>
        <begin position="175"/>
        <end position="184"/>
    </location>
</feature>
<dbReference type="Proteomes" id="UP000800036">
    <property type="component" value="Unassembled WGS sequence"/>
</dbReference>
<accession>A0A6A5V3E7</accession>
<dbReference type="EMBL" id="ML976691">
    <property type="protein sequence ID" value="KAF1971781.1"/>
    <property type="molecule type" value="Genomic_DNA"/>
</dbReference>